<evidence type="ECO:0000256" key="1">
    <source>
        <dbReference type="ARBA" id="ARBA00022490"/>
    </source>
</evidence>
<dbReference type="PANTHER" id="PTHR30135">
    <property type="entry name" value="UNCHARACTERIZED PROTEIN YVCK-RELATED"/>
    <property type="match status" value="1"/>
</dbReference>
<dbReference type="PANTHER" id="PTHR30135:SF3">
    <property type="entry name" value="GLUCONEOGENESIS FACTOR-RELATED"/>
    <property type="match status" value="1"/>
</dbReference>
<evidence type="ECO:0000313" key="4">
    <source>
        <dbReference type="Proteomes" id="UP000710385"/>
    </source>
</evidence>
<keyword evidence="1 2" id="KW-0963">Cytoplasm</keyword>
<organism evidence="3 4">
    <name type="scientific">candidate division WWE3 bacterium</name>
    <dbReference type="NCBI Taxonomy" id="2053526"/>
    <lineage>
        <taxon>Bacteria</taxon>
        <taxon>Katanobacteria</taxon>
    </lineage>
</organism>
<dbReference type="GO" id="GO:0005737">
    <property type="term" value="C:cytoplasm"/>
    <property type="evidence" value="ECO:0007669"/>
    <property type="project" value="UniProtKB-SubCell"/>
</dbReference>
<dbReference type="CDD" id="cd07187">
    <property type="entry name" value="YvcK_like"/>
    <property type="match status" value="1"/>
</dbReference>
<dbReference type="GO" id="GO:0043743">
    <property type="term" value="F:LPPG:FO 2-phospho-L-lactate transferase activity"/>
    <property type="evidence" value="ECO:0007669"/>
    <property type="project" value="InterPro"/>
</dbReference>
<dbReference type="InterPro" id="IPR010119">
    <property type="entry name" value="Gluconeogen_factor"/>
</dbReference>
<dbReference type="SUPFAM" id="SSF142338">
    <property type="entry name" value="CofD-like"/>
    <property type="match status" value="1"/>
</dbReference>
<dbReference type="InterPro" id="IPR002882">
    <property type="entry name" value="CofD"/>
</dbReference>
<evidence type="ECO:0000256" key="2">
    <source>
        <dbReference type="HAMAP-Rule" id="MF_00973"/>
    </source>
</evidence>
<reference evidence="3" key="1">
    <citation type="submission" date="2020-05" db="EMBL/GenBank/DDBJ databases">
        <title>High-Quality Genomes of Partial-Nitritation/Anammox System by Hierarchical Clustering Based Hybrid Assembly.</title>
        <authorList>
            <person name="Liu L."/>
            <person name="Wang Y."/>
            <person name="Che Y."/>
            <person name="Chen Y."/>
            <person name="Xia Y."/>
            <person name="Luo R."/>
            <person name="Cheng S.H."/>
            <person name="Zheng C."/>
            <person name="Zhang T."/>
        </authorList>
    </citation>
    <scope>NUCLEOTIDE SEQUENCE</scope>
    <source>
        <strain evidence="3">H1_PAT1</strain>
    </source>
</reference>
<gene>
    <name evidence="3" type="ORF">HS096_00745</name>
</gene>
<dbReference type="AlphaFoldDB" id="A0A928TPY0"/>
<dbReference type="InterPro" id="IPR038136">
    <property type="entry name" value="CofD-like_dom_sf"/>
</dbReference>
<name>A0A928TPY0_UNCKA</name>
<dbReference type="GO" id="GO:0008360">
    <property type="term" value="P:regulation of cell shape"/>
    <property type="evidence" value="ECO:0007669"/>
    <property type="project" value="UniProtKB-UniRule"/>
</dbReference>
<proteinExistence type="inferred from homology"/>
<comment type="caution">
    <text evidence="3">The sequence shown here is derived from an EMBL/GenBank/DDBJ whole genome shotgun (WGS) entry which is preliminary data.</text>
</comment>
<evidence type="ECO:0000313" key="3">
    <source>
        <dbReference type="EMBL" id="MBE7524916.1"/>
    </source>
</evidence>
<accession>A0A928TPY0</accession>
<comment type="function">
    <text evidence="2">Required for morphogenesis under gluconeogenic growth conditions.</text>
</comment>
<protein>
    <recommendedName>
        <fullName evidence="2">Putative gluconeogenesis factor</fullName>
    </recommendedName>
</protein>
<sequence length="325" mass="35079">MDGQLKRITVLGGGTGTYTALLGLKKHPVDLSAIVSIADNGGSTGLLRDELGVLPPGDLRQCLVALSSADDVVRRLFTFRFPEGGLRGQNCGNLILSALEIIYGDRSEAIRHAHRLLNVRGRVIPASVHATNLCARLEDGTVVDGEHSIDEPRTDRAPIRSVFLSPSVRANRDALSAIAESDLVVLGPGDLYTSIIPVLLVKGIRQALAETDAKIVFVLNLAWKAGQTDDFTAKRFVHVVQDHVKPAALDAVIVNSEPIPPELFERYLAAGEPVVKDDFANESFRIIRCGLLADGDVQHDPSDDVKRSLLRHDPDKLANAIVSAF</sequence>
<dbReference type="Pfam" id="PF01933">
    <property type="entry name" value="CofD"/>
    <property type="match status" value="1"/>
</dbReference>
<comment type="subcellular location">
    <subcellularLocation>
        <location evidence="2">Cytoplasm</location>
    </subcellularLocation>
</comment>
<dbReference type="Proteomes" id="UP000710385">
    <property type="component" value="Unassembled WGS sequence"/>
</dbReference>
<dbReference type="NCBIfam" id="TIGR01826">
    <property type="entry name" value="CofD_related"/>
    <property type="match status" value="1"/>
</dbReference>
<dbReference type="EMBL" id="JABTTY010000001">
    <property type="protein sequence ID" value="MBE7524916.1"/>
    <property type="molecule type" value="Genomic_DNA"/>
</dbReference>
<comment type="similarity">
    <text evidence="2">Belongs to the gluconeogenesis factor family.</text>
</comment>
<dbReference type="HAMAP" id="MF_00973">
    <property type="entry name" value="Gluconeogen_factor"/>
    <property type="match status" value="1"/>
</dbReference>
<dbReference type="Gene3D" id="3.40.50.10680">
    <property type="entry name" value="CofD-like domains"/>
    <property type="match status" value="1"/>
</dbReference>